<dbReference type="GO" id="GO:0016747">
    <property type="term" value="F:acyltransferase activity, transferring groups other than amino-acyl groups"/>
    <property type="evidence" value="ECO:0007669"/>
    <property type="project" value="InterPro"/>
</dbReference>
<feature type="domain" description="N-acetyltransferase" evidence="3">
    <location>
        <begin position="172"/>
        <end position="318"/>
    </location>
</feature>
<dbReference type="AlphaFoldDB" id="A0A1H9I2H1"/>
<keyword evidence="2" id="KW-0012">Acyltransferase</keyword>
<dbReference type="InterPro" id="IPR050832">
    <property type="entry name" value="Bact_Acetyltransf"/>
</dbReference>
<evidence type="ECO:0000256" key="2">
    <source>
        <dbReference type="ARBA" id="ARBA00023315"/>
    </source>
</evidence>
<proteinExistence type="predicted"/>
<feature type="domain" description="N-acetyltransferase" evidence="3">
    <location>
        <begin position="1"/>
        <end position="165"/>
    </location>
</feature>
<keyword evidence="1 4" id="KW-0808">Transferase</keyword>
<dbReference type="InterPro" id="IPR000182">
    <property type="entry name" value="GNAT_dom"/>
</dbReference>
<dbReference type="PROSITE" id="PS51186">
    <property type="entry name" value="GNAT"/>
    <property type="match status" value="2"/>
</dbReference>
<dbReference type="InterPro" id="IPR016181">
    <property type="entry name" value="Acyl_CoA_acyltransferase"/>
</dbReference>
<evidence type="ECO:0000313" key="5">
    <source>
        <dbReference type="Proteomes" id="UP000199427"/>
    </source>
</evidence>
<dbReference type="Pfam" id="PF00583">
    <property type="entry name" value="Acetyltransf_1"/>
    <property type="match status" value="2"/>
</dbReference>
<dbReference type="Proteomes" id="UP000199427">
    <property type="component" value="Unassembled WGS sequence"/>
</dbReference>
<accession>A0A1H9I2H1</accession>
<gene>
    <name evidence="4" type="ORF">SAMN05216362_12235</name>
</gene>
<dbReference type="SUPFAM" id="SSF55729">
    <property type="entry name" value="Acyl-CoA N-acyltransferases (Nat)"/>
    <property type="match status" value="1"/>
</dbReference>
<reference evidence="4 5" key="1">
    <citation type="submission" date="2016-10" db="EMBL/GenBank/DDBJ databases">
        <authorList>
            <person name="de Groot N.N."/>
        </authorList>
    </citation>
    <scope>NUCLEOTIDE SEQUENCE [LARGE SCALE GENOMIC DNA]</scope>
    <source>
        <strain evidence="4 5">DSM 21633</strain>
    </source>
</reference>
<dbReference type="STRING" id="571933.SAMN05216362_12235"/>
<keyword evidence="5" id="KW-1185">Reference proteome</keyword>
<evidence type="ECO:0000259" key="3">
    <source>
        <dbReference type="PROSITE" id="PS51186"/>
    </source>
</evidence>
<dbReference type="PANTHER" id="PTHR43877">
    <property type="entry name" value="AMINOALKYLPHOSPHONATE N-ACETYLTRANSFERASE-RELATED-RELATED"/>
    <property type="match status" value="1"/>
</dbReference>
<name>A0A1H9I2H1_9BACI</name>
<dbReference type="Gene3D" id="3.40.630.30">
    <property type="match status" value="2"/>
</dbReference>
<sequence length="323" mass="37370">MKVQRMSRHDLQGVVSCWNENIGERFPMPDELFYQNSLADQNVACNASLVVKDKEKVIGFIVGKYYQEDINVGFNEDTANIQVLLVDKSYREQGLGTKLLNQCIKALDEEGKNLIRLGRDPWHYFPGIPLEDTYTQQWFKKRGFQQGPYVDTDMIRSFRDDEPFESLKNANAQFELLNASEKENLISFIHQNFPGRWEYEAYKYFELGGTGRDFIILKVNDEIQGFCRMNDQDTPMIGCNVNWSELYDERVGGIGPLGVSSNVRGTGLGLDIVKVAINTLRAREAKHIIIDWTGLIEFYQKVGFEEFKKYRTYFKKLNKGEDE</sequence>
<organism evidence="4 5">
    <name type="scientific">Piscibacillus halophilus</name>
    <dbReference type="NCBI Taxonomy" id="571933"/>
    <lineage>
        <taxon>Bacteria</taxon>
        <taxon>Bacillati</taxon>
        <taxon>Bacillota</taxon>
        <taxon>Bacilli</taxon>
        <taxon>Bacillales</taxon>
        <taxon>Bacillaceae</taxon>
        <taxon>Piscibacillus</taxon>
    </lineage>
</organism>
<dbReference type="CDD" id="cd04301">
    <property type="entry name" value="NAT_SF"/>
    <property type="match status" value="2"/>
</dbReference>
<evidence type="ECO:0000256" key="1">
    <source>
        <dbReference type="ARBA" id="ARBA00022679"/>
    </source>
</evidence>
<evidence type="ECO:0000313" key="4">
    <source>
        <dbReference type="EMBL" id="SEQ68747.1"/>
    </source>
</evidence>
<dbReference type="EMBL" id="FOES01000022">
    <property type="protein sequence ID" value="SEQ68747.1"/>
    <property type="molecule type" value="Genomic_DNA"/>
</dbReference>
<protein>
    <submittedName>
        <fullName evidence="4">Acetyltransferase, GNAT family</fullName>
    </submittedName>
</protein>